<feature type="compositionally biased region" description="Basic and acidic residues" evidence="1">
    <location>
        <begin position="911"/>
        <end position="925"/>
    </location>
</feature>
<dbReference type="InterPro" id="IPR050879">
    <property type="entry name" value="Acyltransferase_3"/>
</dbReference>
<evidence type="ECO:0000256" key="1">
    <source>
        <dbReference type="SAM" id="MobiDB-lite"/>
    </source>
</evidence>
<reference evidence="4" key="1">
    <citation type="journal article" date="2023" name="Commun. Biol.">
        <title>Genome analysis of Parmales, the sister group of diatoms, reveals the evolutionary specialization of diatoms from phago-mixotrophs to photoautotrophs.</title>
        <authorList>
            <person name="Ban H."/>
            <person name="Sato S."/>
            <person name="Yoshikawa S."/>
            <person name="Yamada K."/>
            <person name="Nakamura Y."/>
            <person name="Ichinomiya M."/>
            <person name="Sato N."/>
            <person name="Blanc-Mathieu R."/>
            <person name="Endo H."/>
            <person name="Kuwata A."/>
            <person name="Ogata H."/>
        </authorList>
    </citation>
    <scope>NUCLEOTIDE SEQUENCE [LARGE SCALE GENOMIC DNA]</scope>
    <source>
        <strain evidence="4">NIES 3700</strain>
    </source>
</reference>
<organism evidence="3 4">
    <name type="scientific">Triparma laevis f. longispina</name>
    <dbReference type="NCBI Taxonomy" id="1714387"/>
    <lineage>
        <taxon>Eukaryota</taxon>
        <taxon>Sar</taxon>
        <taxon>Stramenopiles</taxon>
        <taxon>Ochrophyta</taxon>
        <taxon>Bolidophyceae</taxon>
        <taxon>Parmales</taxon>
        <taxon>Triparmaceae</taxon>
        <taxon>Triparma</taxon>
    </lineage>
</organism>
<feature type="region of interest" description="Disordered" evidence="1">
    <location>
        <begin position="897"/>
        <end position="929"/>
    </location>
</feature>
<dbReference type="GO" id="GO:0000271">
    <property type="term" value="P:polysaccharide biosynthetic process"/>
    <property type="evidence" value="ECO:0007669"/>
    <property type="project" value="TreeGrafter"/>
</dbReference>
<feature type="region of interest" description="Disordered" evidence="1">
    <location>
        <begin position="1"/>
        <end position="70"/>
    </location>
</feature>
<keyword evidence="2" id="KW-1133">Transmembrane helix</keyword>
<name>A0A9W7EH59_9STRA</name>
<protein>
    <recommendedName>
        <fullName evidence="5">Acyltransferase 3 domain-containing protein</fullName>
    </recommendedName>
</protein>
<feature type="transmembrane region" description="Helical" evidence="2">
    <location>
        <begin position="1047"/>
        <end position="1065"/>
    </location>
</feature>
<keyword evidence="4" id="KW-1185">Reference proteome</keyword>
<feature type="transmembrane region" description="Helical" evidence="2">
    <location>
        <begin position="1213"/>
        <end position="1237"/>
    </location>
</feature>
<feature type="region of interest" description="Disordered" evidence="1">
    <location>
        <begin position="948"/>
        <end position="968"/>
    </location>
</feature>
<evidence type="ECO:0000256" key="2">
    <source>
        <dbReference type="SAM" id="Phobius"/>
    </source>
</evidence>
<gene>
    <name evidence="3" type="ORF">TrLO_g8428</name>
</gene>
<keyword evidence="2" id="KW-0812">Transmembrane</keyword>
<feature type="non-terminal residue" evidence="3">
    <location>
        <position position="1238"/>
    </location>
</feature>
<accession>A0A9W7EH59</accession>
<dbReference type="OrthoDB" id="440755at2759"/>
<proteinExistence type="predicted"/>
<dbReference type="EMBL" id="BRXW01001035">
    <property type="protein sequence ID" value="GMH80884.1"/>
    <property type="molecule type" value="Genomic_DNA"/>
</dbReference>
<evidence type="ECO:0008006" key="5">
    <source>
        <dbReference type="Google" id="ProtNLM"/>
    </source>
</evidence>
<dbReference type="PANTHER" id="PTHR23028">
    <property type="entry name" value="ACETYLTRANSFERASE"/>
    <property type="match status" value="1"/>
</dbReference>
<dbReference type="GO" id="GO:0016020">
    <property type="term" value="C:membrane"/>
    <property type="evidence" value="ECO:0007669"/>
    <property type="project" value="TreeGrafter"/>
</dbReference>
<feature type="non-terminal residue" evidence="3">
    <location>
        <position position="1"/>
    </location>
</feature>
<feature type="transmembrane region" description="Helical" evidence="2">
    <location>
        <begin position="1100"/>
        <end position="1120"/>
    </location>
</feature>
<feature type="transmembrane region" description="Helical" evidence="2">
    <location>
        <begin position="1005"/>
        <end position="1026"/>
    </location>
</feature>
<feature type="compositionally biased region" description="Basic residues" evidence="1">
    <location>
        <begin position="12"/>
        <end position="38"/>
    </location>
</feature>
<evidence type="ECO:0000313" key="3">
    <source>
        <dbReference type="EMBL" id="GMH80884.1"/>
    </source>
</evidence>
<feature type="transmembrane region" description="Helical" evidence="2">
    <location>
        <begin position="871"/>
        <end position="891"/>
    </location>
</feature>
<feature type="compositionally biased region" description="Low complexity" evidence="1">
    <location>
        <begin position="1"/>
        <end position="11"/>
    </location>
</feature>
<evidence type="ECO:0000313" key="4">
    <source>
        <dbReference type="Proteomes" id="UP001165122"/>
    </source>
</evidence>
<feature type="compositionally biased region" description="Polar residues" evidence="1">
    <location>
        <begin position="39"/>
        <end position="56"/>
    </location>
</feature>
<dbReference type="Proteomes" id="UP001165122">
    <property type="component" value="Unassembled WGS sequence"/>
</dbReference>
<sequence>ILASPSSSSGKSARKHGKSKSKRKRMHKKNKNRGKKRACSSNKATKNPSSFVGSKKSSAEAMAARLREATTKSPAKTVATFVATARTFPSLPPLCFLYLLLLSLAHVSHSSSPSAASSSACVFPDLAPSRLGGISGDVLTDIVCPTPCHHSASQWSPLARSLGPLSVTSPQQCWDLCPTCRSAVYDADAQACLFTTQPEKLPDSSHSRSSTPMAPAFSTSVRSSYKVPCDDVPFPVQYNRTYEKADVSDACAAQGFVFGDSSLGSCADAELLAVYTDQHSAIHTLTAAAGSAGWFQGKNGAVSANVTIADSRVTAVGCRGLCTAQSDCGGWSLRHGVCFLYGEVTCPQKSTGLPFALVDPNYGFLPSGNYFSEAIVSGLPEPFCVRESDTGASLSTWFGSDSEPRCTEPSMAGKFIGDTYQDESKCYYKIFSRPHIRGLLRDKWIVLVGGSNNNVLTTALVNFIDDQLLNGDTDFFATLVDIIWDADEEEPIYVNMTDVKKLIPDWPYNTANWDETVYTAFYDFLDTGASIKNKEIRKGNYIRVTKLVGKYWFQPEAFLKSVVVPLNGDLTSEVVFWTQPGQWYLVCGTWCSSMCPRKNEFMSMCGVEGHWMDRRNAPVDEETRLSMTIDIFEEEMHQFLEEADPWCSQSGFTCFVVTGAYTPSQWAEVLPLYSKFYDLAAGFPSFHVVNEIDLGSLRPEEVQNNHNGLFLSLWIVQQLFNTIANSSLTYVDSTGSEFTVPLVGMPEPLFASPSCMYDTSPPGTNTYGGPVGEDCVDCDCLEYHESTRVTGNPYRRVSCVTSRRCTYFIAEEPPVQAEIAMATNNVDLCTDLVAEHNQRHEHLHNESLIEDVATNDYSNRLWHVTTASQEVINNVFAMSLIGVAALALLLGQMARSREKISPSPPPRTKGPHHELIELKPSKTDDPIPSSTEMIELGARVGELETDKLINPTPLTPNPPQTKAVPQERSGERLAGITLARMLASVHIVAGHMYQANALSGYFYSWGYTWVPWFFMLSGYVLTHARLNSRDPGKLDRLDTMLIKRTTSIYPLYCIGLLVALVVLMVRGGKLPWNNDVAVPISMAFLLQAWNPYWVEKTSSVQLHCWFLSAMIIYWLSFNVVYGKFIRHLSVRLSLVLLFVLSLLPWLMVVAPEDKYWYRGHQTGSTATTKDVLVAFFKFNPLCYFHVFIYGMALANLRHKVKITKDSARAPLEILVGVLCDDVGALVGYAGLIMVFSIK</sequence>
<feature type="transmembrane region" description="Helical" evidence="2">
    <location>
        <begin position="1132"/>
        <end position="1151"/>
    </location>
</feature>
<dbReference type="PANTHER" id="PTHR23028:SF53">
    <property type="entry name" value="ACYL_TRANSF_3 DOMAIN-CONTAINING PROTEIN"/>
    <property type="match status" value="1"/>
</dbReference>
<dbReference type="AlphaFoldDB" id="A0A9W7EH59"/>
<feature type="transmembrane region" description="Helical" evidence="2">
    <location>
        <begin position="973"/>
        <end position="993"/>
    </location>
</feature>
<feature type="transmembrane region" description="Helical" evidence="2">
    <location>
        <begin position="1171"/>
        <end position="1192"/>
    </location>
</feature>
<comment type="caution">
    <text evidence="3">The sequence shown here is derived from an EMBL/GenBank/DDBJ whole genome shotgun (WGS) entry which is preliminary data.</text>
</comment>
<keyword evidence="2" id="KW-0472">Membrane</keyword>